<dbReference type="Gramene" id="Pp3c3_24890V3.1">
    <property type="protein sequence ID" value="PAC:32940941.CDS.1"/>
    <property type="gene ID" value="Pp3c3_24890"/>
</dbReference>
<gene>
    <name evidence="3" type="ORF">PHYPA_004921</name>
</gene>
<name>A0A2K1KVV7_PHYPA</name>
<organism evidence="3">
    <name type="scientific">Physcomitrium patens</name>
    <name type="common">Spreading-leaved earth moss</name>
    <name type="synonym">Physcomitrella patens</name>
    <dbReference type="NCBI Taxonomy" id="3218"/>
    <lineage>
        <taxon>Eukaryota</taxon>
        <taxon>Viridiplantae</taxon>
        <taxon>Streptophyta</taxon>
        <taxon>Embryophyta</taxon>
        <taxon>Bryophyta</taxon>
        <taxon>Bryophytina</taxon>
        <taxon>Bryopsida</taxon>
        <taxon>Funariidae</taxon>
        <taxon>Funariales</taxon>
        <taxon>Funariaceae</taxon>
        <taxon>Physcomitrium</taxon>
    </lineage>
</organism>
<dbReference type="Gramene" id="Pp3c3_24890V3.2">
    <property type="protein sequence ID" value="PAC:32940942.CDS.1"/>
    <property type="gene ID" value="Pp3c3_24890"/>
</dbReference>
<dbReference type="EnsemblPlants" id="Pp3c3_24890V3.1">
    <property type="protein sequence ID" value="PAC:32940941.CDS.1"/>
    <property type="gene ID" value="Pp3c3_24890"/>
</dbReference>
<reference evidence="3 5" key="1">
    <citation type="journal article" date="2008" name="Science">
        <title>The Physcomitrella genome reveals evolutionary insights into the conquest of land by plants.</title>
        <authorList>
            <person name="Rensing S."/>
            <person name="Lang D."/>
            <person name="Zimmer A."/>
            <person name="Terry A."/>
            <person name="Salamov A."/>
            <person name="Shapiro H."/>
            <person name="Nishiyama T."/>
            <person name="Perroud P.-F."/>
            <person name="Lindquist E."/>
            <person name="Kamisugi Y."/>
            <person name="Tanahashi T."/>
            <person name="Sakakibara K."/>
            <person name="Fujita T."/>
            <person name="Oishi K."/>
            <person name="Shin-I T."/>
            <person name="Kuroki Y."/>
            <person name="Toyoda A."/>
            <person name="Suzuki Y."/>
            <person name="Hashimoto A."/>
            <person name="Yamaguchi K."/>
            <person name="Sugano A."/>
            <person name="Kohara Y."/>
            <person name="Fujiyama A."/>
            <person name="Anterola A."/>
            <person name="Aoki S."/>
            <person name="Ashton N."/>
            <person name="Barbazuk W.B."/>
            <person name="Barker E."/>
            <person name="Bennetzen J."/>
            <person name="Bezanilla M."/>
            <person name="Blankenship R."/>
            <person name="Cho S.H."/>
            <person name="Dutcher S."/>
            <person name="Estelle M."/>
            <person name="Fawcett J.A."/>
            <person name="Gundlach H."/>
            <person name="Hanada K."/>
            <person name="Heyl A."/>
            <person name="Hicks K.A."/>
            <person name="Hugh J."/>
            <person name="Lohr M."/>
            <person name="Mayer K."/>
            <person name="Melkozernov A."/>
            <person name="Murata T."/>
            <person name="Nelson D."/>
            <person name="Pils B."/>
            <person name="Prigge M."/>
            <person name="Reiss B."/>
            <person name="Renner T."/>
            <person name="Rombauts S."/>
            <person name="Rushton P."/>
            <person name="Sanderfoot A."/>
            <person name="Schween G."/>
            <person name="Shiu S.-H."/>
            <person name="Stueber K."/>
            <person name="Theodoulou F.L."/>
            <person name="Tu H."/>
            <person name="Van de Peer Y."/>
            <person name="Verrier P.J."/>
            <person name="Waters E."/>
            <person name="Wood A."/>
            <person name="Yang L."/>
            <person name="Cove D."/>
            <person name="Cuming A."/>
            <person name="Hasebe M."/>
            <person name="Lucas S."/>
            <person name="Mishler D.B."/>
            <person name="Reski R."/>
            <person name="Grigoriev I."/>
            <person name="Quatrano R.S."/>
            <person name="Boore J.L."/>
        </authorList>
    </citation>
    <scope>NUCLEOTIDE SEQUENCE [LARGE SCALE GENOMIC DNA]</scope>
    <source>
        <strain evidence="4 5">cv. Gransden 2004</strain>
    </source>
</reference>
<reference evidence="4" key="3">
    <citation type="submission" date="2020-12" db="UniProtKB">
        <authorList>
            <consortium name="EnsemblPlants"/>
        </authorList>
    </citation>
    <scope>IDENTIFICATION</scope>
</reference>
<keyword evidence="2" id="KW-0732">Signal</keyword>
<feature type="compositionally biased region" description="Basic residues" evidence="1">
    <location>
        <begin position="42"/>
        <end position="60"/>
    </location>
</feature>
<evidence type="ECO:0000256" key="1">
    <source>
        <dbReference type="SAM" id="MobiDB-lite"/>
    </source>
</evidence>
<evidence type="ECO:0000256" key="2">
    <source>
        <dbReference type="SAM" id="SignalP"/>
    </source>
</evidence>
<feature type="chain" id="PRO_5036043082" description="Secreted protein" evidence="2">
    <location>
        <begin position="23"/>
        <end position="327"/>
    </location>
</feature>
<dbReference type="Proteomes" id="UP000006727">
    <property type="component" value="Chromosome 3"/>
</dbReference>
<evidence type="ECO:0000313" key="3">
    <source>
        <dbReference type="EMBL" id="PNR57927.1"/>
    </source>
</evidence>
<feature type="compositionally biased region" description="Basic residues" evidence="1">
    <location>
        <begin position="82"/>
        <end position="97"/>
    </location>
</feature>
<protein>
    <recommendedName>
        <fullName evidence="6">Secreted protein</fullName>
    </recommendedName>
</protein>
<dbReference type="AlphaFoldDB" id="A0A2K1KVV7"/>
<evidence type="ECO:0000313" key="4">
    <source>
        <dbReference type="EnsemblPlants" id="PAC:32940941.CDS.1"/>
    </source>
</evidence>
<reference evidence="3 5" key="2">
    <citation type="journal article" date="2018" name="Plant J.">
        <title>The Physcomitrella patens chromosome-scale assembly reveals moss genome structure and evolution.</title>
        <authorList>
            <person name="Lang D."/>
            <person name="Ullrich K.K."/>
            <person name="Murat F."/>
            <person name="Fuchs J."/>
            <person name="Jenkins J."/>
            <person name="Haas F.B."/>
            <person name="Piednoel M."/>
            <person name="Gundlach H."/>
            <person name="Van Bel M."/>
            <person name="Meyberg R."/>
            <person name="Vives C."/>
            <person name="Morata J."/>
            <person name="Symeonidi A."/>
            <person name="Hiss M."/>
            <person name="Muchero W."/>
            <person name="Kamisugi Y."/>
            <person name="Saleh O."/>
            <person name="Blanc G."/>
            <person name="Decker E.L."/>
            <person name="van Gessel N."/>
            <person name="Grimwood J."/>
            <person name="Hayes R.D."/>
            <person name="Graham S.W."/>
            <person name="Gunter L.E."/>
            <person name="McDaniel S.F."/>
            <person name="Hoernstein S.N.W."/>
            <person name="Larsson A."/>
            <person name="Li F.W."/>
            <person name="Perroud P.F."/>
            <person name="Phillips J."/>
            <person name="Ranjan P."/>
            <person name="Rokshar D.S."/>
            <person name="Rothfels C.J."/>
            <person name="Schneider L."/>
            <person name="Shu S."/>
            <person name="Stevenson D.W."/>
            <person name="Thummler F."/>
            <person name="Tillich M."/>
            <person name="Villarreal Aguilar J.C."/>
            <person name="Widiez T."/>
            <person name="Wong G.K."/>
            <person name="Wymore A."/>
            <person name="Zhang Y."/>
            <person name="Zimmer A.D."/>
            <person name="Quatrano R.S."/>
            <person name="Mayer K.F.X."/>
            <person name="Goodstein D."/>
            <person name="Casacuberta J.M."/>
            <person name="Vandepoele K."/>
            <person name="Reski R."/>
            <person name="Cuming A.C."/>
            <person name="Tuskan G.A."/>
            <person name="Maumus F."/>
            <person name="Salse J."/>
            <person name="Schmutz J."/>
            <person name="Rensing S.A."/>
        </authorList>
    </citation>
    <scope>NUCLEOTIDE SEQUENCE [LARGE SCALE GENOMIC DNA]</scope>
    <source>
        <strain evidence="4 5">cv. Gransden 2004</strain>
    </source>
</reference>
<keyword evidence="5" id="KW-1185">Reference proteome</keyword>
<proteinExistence type="predicted"/>
<feature type="region of interest" description="Disordered" evidence="1">
    <location>
        <begin position="42"/>
        <end position="97"/>
    </location>
</feature>
<evidence type="ECO:0008006" key="6">
    <source>
        <dbReference type="Google" id="ProtNLM"/>
    </source>
</evidence>
<dbReference type="EnsemblPlants" id="Pp3c3_24890V3.2">
    <property type="protein sequence ID" value="PAC:32940942.CDS.1"/>
    <property type="gene ID" value="Pp3c3_24890"/>
</dbReference>
<feature type="signal peptide" evidence="2">
    <location>
        <begin position="1"/>
        <end position="22"/>
    </location>
</feature>
<accession>A0A2K1KVV7</accession>
<sequence>MPPVVVLVQLVLTIACLPRILPISVSPIASLRRRLLLRRRHPRPRPIHPRGCTGRRRHPGSWRSLHAGGHSRSWRTPGPSHPWRRPAHHRRRTHRPLSIRTCHPWSRHLRRRSGRRRHWSSSRRTLPVALRRPLSGGPLHHLPWRPHPWRRCAWRPRHWAGSELPWGWRPERSHSRHRTGRGCVSHGSCRNLRSRLHHPRGRPAHSSRRPCQPWLSLVQRCSRDSTPCGTPHPGTSRGSCGCFRPGLVRWRGPLHRHRNHLLPAQKQQPQRPPLFPLLLSFPLLRRHASQLLAITQHQVHVAIECHELANQLPPVLYRHPHTPVYVQ</sequence>
<evidence type="ECO:0000313" key="5">
    <source>
        <dbReference type="Proteomes" id="UP000006727"/>
    </source>
</evidence>
<dbReference type="InParanoid" id="A0A2K1KVV7"/>
<dbReference type="EMBL" id="ABEU02000003">
    <property type="protein sequence ID" value="PNR57927.1"/>
    <property type="molecule type" value="Genomic_DNA"/>
</dbReference>